<proteinExistence type="predicted"/>
<sequence>MAKNLTGQEHAQEALDFLAESKALVERADKASDPTWRAAYSAQAAACAQIAEAELQAARLALEVLVVMPKVELGESDIKQWRKAAGVR</sequence>
<comment type="caution">
    <text evidence="1">The sequence shown here is derived from an EMBL/GenBank/DDBJ whole genome shotgun (WGS) entry which is preliminary data.</text>
</comment>
<dbReference type="AlphaFoldDB" id="A0A2T0N297"/>
<accession>A0A2T0N297</accession>
<reference evidence="1 2" key="1">
    <citation type="submission" date="2018-03" db="EMBL/GenBank/DDBJ databases">
        <title>Genomic Encyclopedia of Type Strains, Phase III (KMG-III): the genomes of soil and plant-associated and newly described type strains.</title>
        <authorList>
            <person name="Whitman W."/>
        </authorList>
    </citation>
    <scope>NUCLEOTIDE SEQUENCE [LARGE SCALE GENOMIC DNA]</scope>
    <source>
        <strain evidence="1 2">CGMCC 4.7104</strain>
    </source>
</reference>
<dbReference type="EMBL" id="PVNG01000006">
    <property type="protein sequence ID" value="PRX66067.1"/>
    <property type="molecule type" value="Genomic_DNA"/>
</dbReference>
<name>A0A2T0N297_9ACTN</name>
<protein>
    <submittedName>
        <fullName evidence="1">Uncharacterized protein</fullName>
    </submittedName>
</protein>
<dbReference type="Proteomes" id="UP000238312">
    <property type="component" value="Unassembled WGS sequence"/>
</dbReference>
<evidence type="ECO:0000313" key="1">
    <source>
        <dbReference type="EMBL" id="PRX66067.1"/>
    </source>
</evidence>
<organism evidence="1 2">
    <name type="scientific">Nonomuraea fuscirosea</name>
    <dbReference type="NCBI Taxonomy" id="1291556"/>
    <lineage>
        <taxon>Bacteria</taxon>
        <taxon>Bacillati</taxon>
        <taxon>Actinomycetota</taxon>
        <taxon>Actinomycetes</taxon>
        <taxon>Streptosporangiales</taxon>
        <taxon>Streptosporangiaceae</taxon>
        <taxon>Nonomuraea</taxon>
    </lineage>
</organism>
<keyword evidence="2" id="KW-1185">Reference proteome</keyword>
<gene>
    <name evidence="1" type="ORF">B0I32_106203</name>
</gene>
<dbReference type="RefSeq" id="WP_106239595.1">
    <property type="nucleotide sequence ID" value="NZ_PVNG01000006.1"/>
</dbReference>
<evidence type="ECO:0000313" key="2">
    <source>
        <dbReference type="Proteomes" id="UP000238312"/>
    </source>
</evidence>